<dbReference type="Proteomes" id="UP001241377">
    <property type="component" value="Unassembled WGS sequence"/>
</dbReference>
<dbReference type="EMBL" id="JASBWR010000011">
    <property type="protein sequence ID" value="KAJ9110651.1"/>
    <property type="molecule type" value="Genomic_DNA"/>
</dbReference>
<reference evidence="1" key="1">
    <citation type="submission" date="2023-04" db="EMBL/GenBank/DDBJ databases">
        <title>Draft Genome sequencing of Naganishia species isolated from polar environments using Oxford Nanopore Technology.</title>
        <authorList>
            <person name="Leo P."/>
            <person name="Venkateswaran K."/>
        </authorList>
    </citation>
    <scope>NUCLEOTIDE SEQUENCE</scope>
    <source>
        <strain evidence="1">MNA-CCFEE 5261</strain>
    </source>
</reference>
<keyword evidence="2" id="KW-1185">Reference proteome</keyword>
<proteinExistence type="predicted"/>
<gene>
    <name evidence="1" type="ORF">QFC19_001480</name>
</gene>
<evidence type="ECO:0000313" key="1">
    <source>
        <dbReference type="EMBL" id="KAJ9110651.1"/>
    </source>
</evidence>
<accession>A0ACC2WII2</accession>
<protein>
    <submittedName>
        <fullName evidence="1">Uncharacterized protein</fullName>
    </submittedName>
</protein>
<organism evidence="1 2">
    <name type="scientific">Naganishia cerealis</name>
    <dbReference type="NCBI Taxonomy" id="610337"/>
    <lineage>
        <taxon>Eukaryota</taxon>
        <taxon>Fungi</taxon>
        <taxon>Dikarya</taxon>
        <taxon>Basidiomycota</taxon>
        <taxon>Agaricomycotina</taxon>
        <taxon>Tremellomycetes</taxon>
        <taxon>Filobasidiales</taxon>
        <taxon>Filobasidiaceae</taxon>
        <taxon>Naganishia</taxon>
    </lineage>
</organism>
<evidence type="ECO:0000313" key="2">
    <source>
        <dbReference type="Proteomes" id="UP001241377"/>
    </source>
</evidence>
<sequence>MFGGRAVSHAAHPVNQGINPQAAASIRNAMMGAGNSQMSPMASSLLNSVASQAYTPSSNGTDTPPQQSITSSTTSPLTFSTNMASFTSTLHSHAATFALFTSKSDIVTRQVQQVFEGIAREEKQRRGAGGAGATGHTADVAFVEVDVDMPSGKEVASRYGVLDTPGYAFFKGDQKTQQLGKTPSADLRQAIAKQIQASIIP</sequence>
<name>A0ACC2WII2_9TREE</name>
<comment type="caution">
    <text evidence="1">The sequence shown here is derived from an EMBL/GenBank/DDBJ whole genome shotgun (WGS) entry which is preliminary data.</text>
</comment>